<proteinExistence type="predicted"/>
<dbReference type="AlphaFoldDB" id="A0A0A9EUJ4"/>
<evidence type="ECO:0000313" key="1">
    <source>
        <dbReference type="EMBL" id="JAE02644.1"/>
    </source>
</evidence>
<sequence length="91" mass="10387">MGFVRVGENYLPLWQREKQLPQDRVRLQLLIRQRSMDASVEIIVVEIIAQNLQAGHCSSILLVQIQAHLGNLARFNLQLVKHVVLYVLAAC</sequence>
<protein>
    <submittedName>
        <fullName evidence="1">Uncharacterized protein</fullName>
    </submittedName>
</protein>
<dbReference type="EMBL" id="GBRH01195252">
    <property type="protein sequence ID" value="JAE02644.1"/>
    <property type="molecule type" value="Transcribed_RNA"/>
</dbReference>
<organism evidence="1">
    <name type="scientific">Arundo donax</name>
    <name type="common">Giant reed</name>
    <name type="synonym">Donax arundinaceus</name>
    <dbReference type="NCBI Taxonomy" id="35708"/>
    <lineage>
        <taxon>Eukaryota</taxon>
        <taxon>Viridiplantae</taxon>
        <taxon>Streptophyta</taxon>
        <taxon>Embryophyta</taxon>
        <taxon>Tracheophyta</taxon>
        <taxon>Spermatophyta</taxon>
        <taxon>Magnoliopsida</taxon>
        <taxon>Liliopsida</taxon>
        <taxon>Poales</taxon>
        <taxon>Poaceae</taxon>
        <taxon>PACMAD clade</taxon>
        <taxon>Arundinoideae</taxon>
        <taxon>Arundineae</taxon>
        <taxon>Arundo</taxon>
    </lineage>
</organism>
<accession>A0A0A9EUJ4</accession>
<name>A0A0A9EUJ4_ARUDO</name>
<reference evidence="1" key="1">
    <citation type="submission" date="2014-09" db="EMBL/GenBank/DDBJ databases">
        <authorList>
            <person name="Magalhaes I.L.F."/>
            <person name="Oliveira U."/>
            <person name="Santos F.R."/>
            <person name="Vidigal T.H.D.A."/>
            <person name="Brescovit A.D."/>
            <person name="Santos A.J."/>
        </authorList>
    </citation>
    <scope>NUCLEOTIDE SEQUENCE</scope>
    <source>
        <tissue evidence="1">Shoot tissue taken approximately 20 cm above the soil surface</tissue>
    </source>
</reference>
<reference evidence="1" key="2">
    <citation type="journal article" date="2015" name="Data Brief">
        <title>Shoot transcriptome of the giant reed, Arundo donax.</title>
        <authorList>
            <person name="Barrero R.A."/>
            <person name="Guerrero F.D."/>
            <person name="Moolhuijzen P."/>
            <person name="Goolsby J.A."/>
            <person name="Tidwell J."/>
            <person name="Bellgard S.E."/>
            <person name="Bellgard M.I."/>
        </authorList>
    </citation>
    <scope>NUCLEOTIDE SEQUENCE</scope>
    <source>
        <tissue evidence="1">Shoot tissue taken approximately 20 cm above the soil surface</tissue>
    </source>
</reference>